<proteinExistence type="predicted"/>
<dbReference type="PANTHER" id="PTHR47708:SF2">
    <property type="entry name" value="SI:CH73-132F6.5"/>
    <property type="match status" value="1"/>
</dbReference>
<dbReference type="EMBL" id="CP012661">
    <property type="protein sequence ID" value="AMY68379.1"/>
    <property type="molecule type" value="Genomic_DNA"/>
</dbReference>
<dbReference type="PANTHER" id="PTHR47708">
    <property type="match status" value="1"/>
</dbReference>
<dbReference type="AlphaFoldDB" id="A0A161GW80"/>
<dbReference type="Pfam" id="PF23544">
    <property type="entry name" value="AtuA_ferredoxin"/>
    <property type="match status" value="1"/>
</dbReference>
<sequence length="110" mass="11528">MMLREIAHARSGDKGNTANISVIAYRPEDYPLLVADVTAERVAEHFRGIALGPVLRYEIPSLGALNFVLSDALAGGVVSSLALDAHGKSLGSAILSMEIAGPRVTEGGDR</sequence>
<organism evidence="2 3">
    <name type="scientific">Frigidibacter mobilis</name>
    <dbReference type="NCBI Taxonomy" id="1335048"/>
    <lineage>
        <taxon>Bacteria</taxon>
        <taxon>Pseudomonadati</taxon>
        <taxon>Pseudomonadota</taxon>
        <taxon>Alphaproteobacteria</taxon>
        <taxon>Rhodobacterales</taxon>
        <taxon>Paracoccaceae</taxon>
        <taxon>Frigidibacter</taxon>
    </lineage>
</organism>
<dbReference type="KEGG" id="daa:AKL17_1123"/>
<dbReference type="PATRIC" id="fig|1335048.3.peg.1160"/>
<dbReference type="OrthoDB" id="21390at2"/>
<reference evidence="2 3" key="1">
    <citation type="submission" date="2015-09" db="EMBL/GenBank/DDBJ databases">
        <title>Complete genome sequence of Defluviimonas alba cai42t isolated from an oilfield in Xinjiang.</title>
        <authorList>
            <person name="Geng S."/>
            <person name="Pan X."/>
            <person name="Wu X."/>
        </authorList>
    </citation>
    <scope>NUCLEOTIDE SEQUENCE [LARGE SCALE GENOMIC DNA]</scope>
    <source>
        <strain evidence="3">cai42</strain>
    </source>
</reference>
<name>A0A161GW80_9RHOB</name>
<keyword evidence="3" id="KW-1185">Reference proteome</keyword>
<dbReference type="RefSeq" id="WP_066811368.1">
    <property type="nucleotide sequence ID" value="NZ_CP012661.1"/>
</dbReference>
<accession>A0A161GW80</accession>
<dbReference type="InterPro" id="IPR056362">
    <property type="entry name" value="AtuA-like_ferredoxin_dom"/>
</dbReference>
<protein>
    <recommendedName>
        <fullName evidence="1">AtuA-like ferredoxin-fold domain-containing protein</fullName>
    </recommendedName>
</protein>
<dbReference type="Proteomes" id="UP000076128">
    <property type="component" value="Chromosome"/>
</dbReference>
<dbReference type="STRING" id="1335048.AKL17_1123"/>
<evidence type="ECO:0000313" key="2">
    <source>
        <dbReference type="EMBL" id="AMY68379.1"/>
    </source>
</evidence>
<evidence type="ECO:0000259" key="1">
    <source>
        <dbReference type="Pfam" id="PF23544"/>
    </source>
</evidence>
<feature type="domain" description="AtuA-like ferredoxin-fold" evidence="1">
    <location>
        <begin position="1"/>
        <end position="99"/>
    </location>
</feature>
<gene>
    <name evidence="2" type="ORF">AKL17_1123</name>
</gene>
<evidence type="ECO:0000313" key="3">
    <source>
        <dbReference type="Proteomes" id="UP000076128"/>
    </source>
</evidence>